<accession>X1CXL7</accession>
<evidence type="ECO:0000313" key="1">
    <source>
        <dbReference type="EMBL" id="GAH12577.1"/>
    </source>
</evidence>
<organism evidence="1">
    <name type="scientific">marine sediment metagenome</name>
    <dbReference type="NCBI Taxonomy" id="412755"/>
    <lineage>
        <taxon>unclassified sequences</taxon>
        <taxon>metagenomes</taxon>
        <taxon>ecological metagenomes</taxon>
    </lineage>
</organism>
<reference evidence="1" key="1">
    <citation type="journal article" date="2014" name="Front. Microbiol.">
        <title>High frequency of phylogenetically diverse reductive dehalogenase-homologous genes in deep subseafloor sedimentary metagenomes.</title>
        <authorList>
            <person name="Kawai M."/>
            <person name="Futagami T."/>
            <person name="Toyoda A."/>
            <person name="Takaki Y."/>
            <person name="Nishi S."/>
            <person name="Hori S."/>
            <person name="Arai W."/>
            <person name="Tsubouchi T."/>
            <person name="Morono Y."/>
            <person name="Uchiyama I."/>
            <person name="Ito T."/>
            <person name="Fujiyama A."/>
            <person name="Inagaki F."/>
            <person name="Takami H."/>
        </authorList>
    </citation>
    <scope>NUCLEOTIDE SEQUENCE</scope>
    <source>
        <strain evidence="1">Expedition CK06-06</strain>
    </source>
</reference>
<sequence>MFFLPSSLSFIDAVTETTSKIVIGYGLDEAVQMGPLH</sequence>
<proteinExistence type="predicted"/>
<dbReference type="EMBL" id="BART01039296">
    <property type="protein sequence ID" value="GAH12577.1"/>
    <property type="molecule type" value="Genomic_DNA"/>
</dbReference>
<protein>
    <submittedName>
        <fullName evidence="1">Uncharacterized protein</fullName>
    </submittedName>
</protein>
<dbReference type="AlphaFoldDB" id="X1CXL7"/>
<gene>
    <name evidence="1" type="ORF">S01H4_64669</name>
</gene>
<feature type="non-terminal residue" evidence="1">
    <location>
        <position position="37"/>
    </location>
</feature>
<name>X1CXL7_9ZZZZ</name>
<comment type="caution">
    <text evidence="1">The sequence shown here is derived from an EMBL/GenBank/DDBJ whole genome shotgun (WGS) entry which is preliminary data.</text>
</comment>